<dbReference type="PANTHER" id="PTHR24148:SF81">
    <property type="entry name" value="HETEROKARYON INCOMPATIBILITY DOMAIN-CONTAINING PROTEIN"/>
    <property type="match status" value="1"/>
</dbReference>
<gene>
    <name evidence="1" type="ORF">FACUT_6729</name>
</gene>
<proteinExistence type="predicted"/>
<dbReference type="EMBL" id="JAADJF010000158">
    <property type="protein sequence ID" value="KAF4436038.1"/>
    <property type="molecule type" value="Genomic_DNA"/>
</dbReference>
<sequence>MLSSTKTRSIAILNQFFSRSYFARLWIVQELLLARSIKIHCGEASIHVSNESIAQLYEQGVKVPSWVRYAGKVQLNAGRPHMDLKNLLVATSVCQVTDLRDKIFGLLGLVTDIQASDLSPDYDLMIREVYIGVAAYLMENYQSYDLIQLLTKNSSIAYSYGIPSWVPMWDRVALLHGSQDLCAHIQRIELDCRRLLARERGVKYVAIRTIDGWPHDGKSDCKGARIRCKAVHSGSGFLATNIETVICLKSDPVFDRFQSGSAGGLEGNEYTTSIYHVKGDIEVAIRTFRYLTFRSAHLIRVEGCASLFLADTTSDSLQYRLIAPCVAAIVCRTKEPSPVQSLQFEDLHRLSQFTPLTLEMVQFMAE</sequence>
<dbReference type="PANTHER" id="PTHR24148">
    <property type="entry name" value="ANKYRIN REPEAT DOMAIN-CONTAINING PROTEIN 39 HOMOLOG-RELATED"/>
    <property type="match status" value="1"/>
</dbReference>
<evidence type="ECO:0008006" key="3">
    <source>
        <dbReference type="Google" id="ProtNLM"/>
    </source>
</evidence>
<protein>
    <recommendedName>
        <fullName evidence="3">Heterokaryon incompatibility domain-containing protein</fullName>
    </recommendedName>
</protein>
<evidence type="ECO:0000313" key="1">
    <source>
        <dbReference type="EMBL" id="KAF4436038.1"/>
    </source>
</evidence>
<reference evidence="1 2" key="1">
    <citation type="submission" date="2020-01" db="EMBL/GenBank/DDBJ databases">
        <title>Identification and distribution of gene clusters putatively required for synthesis of sphingolipid metabolism inhibitors in phylogenetically diverse species of the filamentous fungus Fusarium.</title>
        <authorList>
            <person name="Kim H.-S."/>
            <person name="Busman M."/>
            <person name="Brown D.W."/>
            <person name="Divon H."/>
            <person name="Uhlig S."/>
            <person name="Proctor R.H."/>
        </authorList>
    </citation>
    <scope>NUCLEOTIDE SEQUENCE [LARGE SCALE GENOMIC DNA]</scope>
    <source>
        <strain evidence="1 2">NRRL 13308</strain>
    </source>
</reference>
<dbReference type="InterPro" id="IPR052895">
    <property type="entry name" value="HetReg/Transcr_Mod"/>
</dbReference>
<organism evidence="1 2">
    <name type="scientific">Fusarium acutatum</name>
    <dbReference type="NCBI Taxonomy" id="78861"/>
    <lineage>
        <taxon>Eukaryota</taxon>
        <taxon>Fungi</taxon>
        <taxon>Dikarya</taxon>
        <taxon>Ascomycota</taxon>
        <taxon>Pezizomycotina</taxon>
        <taxon>Sordariomycetes</taxon>
        <taxon>Hypocreomycetidae</taxon>
        <taxon>Hypocreales</taxon>
        <taxon>Nectriaceae</taxon>
        <taxon>Fusarium</taxon>
        <taxon>Fusarium fujikuroi species complex</taxon>
    </lineage>
</organism>
<evidence type="ECO:0000313" key="2">
    <source>
        <dbReference type="Proteomes" id="UP000536711"/>
    </source>
</evidence>
<keyword evidence="2" id="KW-1185">Reference proteome</keyword>
<dbReference type="AlphaFoldDB" id="A0A8H4NK51"/>
<dbReference type="OrthoDB" id="2157530at2759"/>
<dbReference type="Proteomes" id="UP000536711">
    <property type="component" value="Unassembled WGS sequence"/>
</dbReference>
<name>A0A8H4NK51_9HYPO</name>
<accession>A0A8H4NK51</accession>
<comment type="caution">
    <text evidence="1">The sequence shown here is derived from an EMBL/GenBank/DDBJ whole genome shotgun (WGS) entry which is preliminary data.</text>
</comment>